<dbReference type="EMBL" id="PYGD01000005">
    <property type="protein sequence ID" value="PSK91584.1"/>
    <property type="molecule type" value="Genomic_DNA"/>
</dbReference>
<organism evidence="2 3">
    <name type="scientific">Taibaiella chishuiensis</name>
    <dbReference type="NCBI Taxonomy" id="1434707"/>
    <lineage>
        <taxon>Bacteria</taxon>
        <taxon>Pseudomonadati</taxon>
        <taxon>Bacteroidota</taxon>
        <taxon>Chitinophagia</taxon>
        <taxon>Chitinophagales</taxon>
        <taxon>Chitinophagaceae</taxon>
        <taxon>Taibaiella</taxon>
    </lineage>
</organism>
<feature type="transmembrane region" description="Helical" evidence="1">
    <location>
        <begin position="18"/>
        <end position="35"/>
    </location>
</feature>
<name>A0A2P8D2Y5_9BACT</name>
<dbReference type="AlphaFoldDB" id="A0A2P8D2Y5"/>
<sequence>MIFITSFPKFMLKVGYEIWQLLILIKYAILIFHFLK</sequence>
<reference evidence="2 3" key="1">
    <citation type="submission" date="2018-03" db="EMBL/GenBank/DDBJ databases">
        <title>Genomic Encyclopedia of Type Strains, Phase III (KMG-III): the genomes of soil and plant-associated and newly described type strains.</title>
        <authorList>
            <person name="Whitman W."/>
        </authorList>
    </citation>
    <scope>NUCLEOTIDE SEQUENCE [LARGE SCALE GENOMIC DNA]</scope>
    <source>
        <strain evidence="2 3">CGMCC 1.12700</strain>
    </source>
</reference>
<accession>A0A2P8D2Y5</accession>
<keyword evidence="1" id="KW-0472">Membrane</keyword>
<evidence type="ECO:0000313" key="2">
    <source>
        <dbReference type="EMBL" id="PSK91584.1"/>
    </source>
</evidence>
<proteinExistence type="predicted"/>
<keyword evidence="1" id="KW-0812">Transmembrane</keyword>
<evidence type="ECO:0000256" key="1">
    <source>
        <dbReference type="SAM" id="Phobius"/>
    </source>
</evidence>
<comment type="caution">
    <text evidence="2">The sequence shown here is derived from an EMBL/GenBank/DDBJ whole genome shotgun (WGS) entry which is preliminary data.</text>
</comment>
<protein>
    <submittedName>
        <fullName evidence="2">Uncharacterized protein</fullName>
    </submittedName>
</protein>
<gene>
    <name evidence="2" type="ORF">B0I18_105169</name>
</gene>
<dbReference type="Proteomes" id="UP000240572">
    <property type="component" value="Unassembled WGS sequence"/>
</dbReference>
<keyword evidence="1" id="KW-1133">Transmembrane helix</keyword>
<evidence type="ECO:0000313" key="3">
    <source>
        <dbReference type="Proteomes" id="UP000240572"/>
    </source>
</evidence>
<keyword evidence="3" id="KW-1185">Reference proteome</keyword>